<dbReference type="EMBL" id="VGLS01000063">
    <property type="protein sequence ID" value="MBM3222861.1"/>
    <property type="molecule type" value="Genomic_DNA"/>
</dbReference>
<organism evidence="3 4">
    <name type="scientific">Tectimicrobiota bacterium</name>
    <dbReference type="NCBI Taxonomy" id="2528274"/>
    <lineage>
        <taxon>Bacteria</taxon>
        <taxon>Pseudomonadati</taxon>
        <taxon>Nitrospinota/Tectimicrobiota group</taxon>
        <taxon>Candidatus Tectimicrobiota</taxon>
    </lineage>
</organism>
<dbReference type="AlphaFoldDB" id="A0A937VXI2"/>
<dbReference type="Gene3D" id="3.60.40.10">
    <property type="entry name" value="PPM-type phosphatase domain"/>
    <property type="match status" value="1"/>
</dbReference>
<comment type="caution">
    <text evidence="3">The sequence shown here is derived from an EMBL/GenBank/DDBJ whole genome shotgun (WGS) entry which is preliminary data.</text>
</comment>
<dbReference type="Proteomes" id="UP000712673">
    <property type="component" value="Unassembled WGS sequence"/>
</dbReference>
<evidence type="ECO:0000313" key="3">
    <source>
        <dbReference type="EMBL" id="MBM3222861.1"/>
    </source>
</evidence>
<accession>A0A937VXI2</accession>
<dbReference type="Pfam" id="PF07228">
    <property type="entry name" value="SpoIIE"/>
    <property type="match status" value="1"/>
</dbReference>
<feature type="domain" description="PPM-type phosphatase" evidence="2">
    <location>
        <begin position="1"/>
        <end position="220"/>
    </location>
</feature>
<dbReference type="SUPFAM" id="SSF81606">
    <property type="entry name" value="PP2C-like"/>
    <property type="match status" value="1"/>
</dbReference>
<dbReference type="GO" id="GO:0016791">
    <property type="term" value="F:phosphatase activity"/>
    <property type="evidence" value="ECO:0007669"/>
    <property type="project" value="TreeGrafter"/>
</dbReference>
<proteinExistence type="predicted"/>
<sequence length="223" mass="23962">MLTSTVAILHDNEGHGEDHYVVRALDGENFLDAVMDGVTGRRGWEASEALATALMHAAITSPTDLLTVLEDVNQQLYRRGWGRFLLTTLSAVFGCGETLHVVGAGDSPILLIRPDTAQLLASRTSGFGSMGPMRAIGATPQLGTLYRAEVHLEPGDRLLLATDGVTDTLTRDEVVDVIRTAVSPEAAVQHLHTALAACHARASVGAEVRRDDWTAIVRFFHSV</sequence>
<protein>
    <recommendedName>
        <fullName evidence="2">PPM-type phosphatase domain-containing protein</fullName>
    </recommendedName>
</protein>
<dbReference type="SMART" id="SM00331">
    <property type="entry name" value="PP2C_SIG"/>
    <property type="match status" value="1"/>
</dbReference>
<gene>
    <name evidence="3" type="ORF">FJZ47_03525</name>
</gene>
<dbReference type="PROSITE" id="PS51746">
    <property type="entry name" value="PPM_2"/>
    <property type="match status" value="1"/>
</dbReference>
<keyword evidence="1" id="KW-0378">Hydrolase</keyword>
<dbReference type="PANTHER" id="PTHR43156:SF2">
    <property type="entry name" value="STAGE II SPORULATION PROTEIN E"/>
    <property type="match status" value="1"/>
</dbReference>
<dbReference type="InterPro" id="IPR052016">
    <property type="entry name" value="Bact_Sigma-Reg"/>
</dbReference>
<evidence type="ECO:0000313" key="4">
    <source>
        <dbReference type="Proteomes" id="UP000712673"/>
    </source>
</evidence>
<dbReference type="PANTHER" id="PTHR43156">
    <property type="entry name" value="STAGE II SPORULATION PROTEIN E-RELATED"/>
    <property type="match status" value="1"/>
</dbReference>
<dbReference type="SMART" id="SM00332">
    <property type="entry name" value="PP2Cc"/>
    <property type="match status" value="1"/>
</dbReference>
<evidence type="ECO:0000259" key="2">
    <source>
        <dbReference type="PROSITE" id="PS51746"/>
    </source>
</evidence>
<dbReference type="InterPro" id="IPR001932">
    <property type="entry name" value="PPM-type_phosphatase-like_dom"/>
</dbReference>
<evidence type="ECO:0000256" key="1">
    <source>
        <dbReference type="ARBA" id="ARBA00022801"/>
    </source>
</evidence>
<name>A0A937VXI2_UNCTE</name>
<dbReference type="InterPro" id="IPR036457">
    <property type="entry name" value="PPM-type-like_dom_sf"/>
</dbReference>
<reference evidence="3" key="1">
    <citation type="submission" date="2019-03" db="EMBL/GenBank/DDBJ databases">
        <title>Lake Tanganyika Metagenome-Assembled Genomes (MAGs).</title>
        <authorList>
            <person name="Tran P."/>
        </authorList>
    </citation>
    <scope>NUCLEOTIDE SEQUENCE</scope>
    <source>
        <strain evidence="3">K_DeepCast_65m_m2_066</strain>
    </source>
</reference>